<sequence length="333" mass="38028">MSKLLLLIGHFDSDCLQKLVNQPGTILLQESLYEPQTLDRVNEQLSSGGQAVVHASLRTPKQRSLFLQQAIEHKAATEVWFSNAHVNRHLQIPTYAEPIDRITVKQNVSIDEEAADFFRQQEAQLIEEPSSTMRQLQKDGRLLRWIPEYKRTIGLNQHTPHHSYQVFDHIVKAASFVGGTDLKMVWTLLLHDIGKGYPGIKQFIGMFVEPFGRFSKKDRVVIENGERIRDGLDSGDTYLVQGVQVPKEYIRTDLRGHFYDHENVGAQLALSILPRLGYSMEFALEVATLVQFHMSMPRDIDTISPALLKKWYARVGNYAAELMMVRMADNRGK</sequence>
<dbReference type="Gene3D" id="1.10.3210.10">
    <property type="entry name" value="Hypothetical protein af1432"/>
    <property type="match status" value="1"/>
</dbReference>
<dbReference type="Proteomes" id="UP000593802">
    <property type="component" value="Chromosome"/>
</dbReference>
<dbReference type="EMBL" id="AP023366">
    <property type="protein sequence ID" value="BCJ87131.1"/>
    <property type="molecule type" value="Genomic_DNA"/>
</dbReference>
<keyword evidence="3" id="KW-1185">Reference proteome</keyword>
<keyword evidence="1" id="KW-0547">Nucleotide-binding</keyword>
<reference evidence="2 3" key="1">
    <citation type="submission" date="2020-08" db="EMBL/GenBank/DDBJ databases">
        <title>Complete Genome Sequence of Effusibacillus dendaii Strain skT53, Isolated from Farmland soil.</title>
        <authorList>
            <person name="Konishi T."/>
            <person name="Kawasaki H."/>
        </authorList>
    </citation>
    <scope>NUCLEOTIDE SEQUENCE [LARGE SCALE GENOMIC DNA]</scope>
    <source>
        <strain evidence="3">skT53</strain>
    </source>
</reference>
<dbReference type="InterPro" id="IPR050124">
    <property type="entry name" value="tRNA_CCA-adding_enzyme"/>
</dbReference>
<protein>
    <recommendedName>
        <fullName evidence="4">HD domain-containing protein</fullName>
    </recommendedName>
</protein>
<accession>A0A7I8DH49</accession>
<organism evidence="2 3">
    <name type="scientific">Effusibacillus dendaii</name>
    <dbReference type="NCBI Taxonomy" id="2743772"/>
    <lineage>
        <taxon>Bacteria</taxon>
        <taxon>Bacillati</taxon>
        <taxon>Bacillota</taxon>
        <taxon>Bacilli</taxon>
        <taxon>Bacillales</taxon>
        <taxon>Alicyclobacillaceae</taxon>
        <taxon>Effusibacillus</taxon>
    </lineage>
</organism>
<proteinExistence type="predicted"/>
<dbReference type="KEGG" id="eff:skT53_21160"/>
<evidence type="ECO:0000313" key="2">
    <source>
        <dbReference type="EMBL" id="BCJ87131.1"/>
    </source>
</evidence>
<name>A0A7I8DH49_9BACL</name>
<evidence type="ECO:0000313" key="3">
    <source>
        <dbReference type="Proteomes" id="UP000593802"/>
    </source>
</evidence>
<evidence type="ECO:0000256" key="1">
    <source>
        <dbReference type="ARBA" id="ARBA00022741"/>
    </source>
</evidence>
<dbReference type="GO" id="GO:0000166">
    <property type="term" value="F:nucleotide binding"/>
    <property type="evidence" value="ECO:0007669"/>
    <property type="project" value="UniProtKB-KW"/>
</dbReference>
<dbReference type="PANTHER" id="PTHR47545">
    <property type="entry name" value="MULTIFUNCTIONAL CCA PROTEIN"/>
    <property type="match status" value="1"/>
</dbReference>
<dbReference type="SUPFAM" id="SSF109604">
    <property type="entry name" value="HD-domain/PDEase-like"/>
    <property type="match status" value="1"/>
</dbReference>
<evidence type="ECO:0008006" key="4">
    <source>
        <dbReference type="Google" id="ProtNLM"/>
    </source>
</evidence>
<dbReference type="AlphaFoldDB" id="A0A7I8DH49"/>
<gene>
    <name evidence="2" type="ORF">skT53_21160</name>
</gene>